<keyword evidence="3 5" id="KW-0807">Transducer</keyword>
<keyword evidence="7" id="KW-0472">Membrane</keyword>
<dbReference type="GO" id="GO:0006935">
    <property type="term" value="P:chemotaxis"/>
    <property type="evidence" value="ECO:0007669"/>
    <property type="project" value="UniProtKB-ARBA"/>
</dbReference>
<dbReference type="Gene3D" id="3.30.450.20">
    <property type="entry name" value="PAS domain"/>
    <property type="match status" value="1"/>
</dbReference>
<dbReference type="PROSITE" id="PS50111">
    <property type="entry name" value="CHEMOTAXIS_TRANSDUC_2"/>
    <property type="match status" value="1"/>
</dbReference>
<sequence length="697" mass="74684">MKIKTRIALATGACLIFSSLTLLTAIAWKNSAVEAKTTTLVSQELTEKARAQLSALAEAQAGKTASELNKAMYVAKGMADTMTSFIAQNGLETQRQPFYEYTKAMLEQNSNVMGTYIAWLPNAVDGKDQESIGLSHTYDNGQFAPYWYRNADASLGYRALDLKTVYDNIAKGNTDSSWYSCPVDTGKTCLAEPYSWEAGGRTIVGTSITMPIIVGGQIKGMTGIDMELSFLSKLAKEADQSLYSGQGQVLLISHTGLVAADSDGQQALAKTYQGAQKDQILKLVVSGLPEILQADGRLWAVQPITLAGVNTPWAAVINLDEKVVLAGAIKAQASMAEQFSESLMTSILIGATIAGLGIVLLTIIAHSIATPIRRAAEMINQLASQDGDLTQRLSLQRDDEVGDLARGIDAFIEKTHGIVKDIAAEMSSVESSAYRATEISNNSAIGIEKQRAEVDQIATAINEMSASAGEVALIATNTANSSSEAKASVDSSAQNVYESTRSIRELSEQISNTSTLMDLLSQDSDNISQIVDSIQGISEQTNLLALNAAIEAARAGESGRGFAVVADEVRNLASKTQKSTEEIQALINKLQERAKNAVGAMKKGNEQSGLCLELAEEASLHLQHVVTVITEIDNMTTQMASVVEEQRAVTEDITRNVVNISDETNLVASGVVDANKESQSLLSLVKKLEKQLGRFRY</sequence>
<keyword evidence="6" id="KW-0175">Coiled coil</keyword>
<dbReference type="GO" id="GO:0005886">
    <property type="term" value="C:plasma membrane"/>
    <property type="evidence" value="ECO:0007669"/>
    <property type="project" value="UniProtKB-SubCell"/>
</dbReference>
<dbReference type="CDD" id="cd12913">
    <property type="entry name" value="PDC1_MCP_like"/>
    <property type="match status" value="1"/>
</dbReference>
<dbReference type="SMART" id="SM00283">
    <property type="entry name" value="MA"/>
    <property type="match status" value="1"/>
</dbReference>
<dbReference type="PANTHER" id="PTHR32089:SF112">
    <property type="entry name" value="LYSOZYME-LIKE PROTEIN-RELATED"/>
    <property type="match status" value="1"/>
</dbReference>
<keyword evidence="7" id="KW-1133">Transmembrane helix</keyword>
<dbReference type="InterPro" id="IPR004089">
    <property type="entry name" value="MCPsignal_dom"/>
</dbReference>
<reference evidence="12 13" key="1">
    <citation type="submission" date="2017-01" db="EMBL/GenBank/DDBJ databases">
        <title>Genome Sequencing of a Marine Spirillum, Oceanospirillum multiglobuliferum ATCC 33336, from Japan.</title>
        <authorList>
            <person name="Carney J.G."/>
            <person name="Trachtenberg A.M."/>
            <person name="Rheaume B.A."/>
            <person name="Linnane J.D."/>
            <person name="Pitts N.L."/>
            <person name="Mykles D.L."/>
            <person name="Maclea K.S."/>
        </authorList>
    </citation>
    <scope>NUCLEOTIDE SEQUENCE [LARGE SCALE GENOMIC DNA]</scope>
    <source>
        <strain evidence="12 13">ATCC 33336</strain>
    </source>
</reference>
<keyword evidence="7" id="KW-0812">Transmembrane</keyword>
<dbReference type="Pfam" id="PF22673">
    <property type="entry name" value="MCP-like_PDC_1"/>
    <property type="match status" value="1"/>
</dbReference>
<dbReference type="Proteomes" id="UP000191418">
    <property type="component" value="Unassembled WGS sequence"/>
</dbReference>
<dbReference type="RefSeq" id="WP_078745607.1">
    <property type="nucleotide sequence ID" value="NZ_FUXG01000013.1"/>
</dbReference>
<feature type="signal peptide" evidence="8">
    <location>
        <begin position="1"/>
        <end position="24"/>
    </location>
</feature>
<organism evidence="12 13">
    <name type="scientific">Oceanospirillum multiglobuliferum</name>
    <dbReference type="NCBI Taxonomy" id="64969"/>
    <lineage>
        <taxon>Bacteria</taxon>
        <taxon>Pseudomonadati</taxon>
        <taxon>Pseudomonadota</taxon>
        <taxon>Gammaproteobacteria</taxon>
        <taxon>Oceanospirillales</taxon>
        <taxon>Oceanospirillaceae</taxon>
        <taxon>Oceanospirillum</taxon>
    </lineage>
</organism>
<feature type="chain" id="PRO_5013295572" description="Chemotaxis protein" evidence="8">
    <location>
        <begin position="25"/>
        <end position="697"/>
    </location>
</feature>
<evidence type="ECO:0000256" key="8">
    <source>
        <dbReference type="SAM" id="SignalP"/>
    </source>
</evidence>
<keyword evidence="13" id="KW-1185">Reference proteome</keyword>
<keyword evidence="2" id="KW-1003">Cell membrane</keyword>
<evidence type="ECO:0000259" key="10">
    <source>
        <dbReference type="PROSITE" id="PS50192"/>
    </source>
</evidence>
<evidence type="ECO:0000256" key="7">
    <source>
        <dbReference type="SAM" id="Phobius"/>
    </source>
</evidence>
<evidence type="ECO:0008006" key="14">
    <source>
        <dbReference type="Google" id="ProtNLM"/>
    </source>
</evidence>
<dbReference type="PANTHER" id="PTHR32089">
    <property type="entry name" value="METHYL-ACCEPTING CHEMOTAXIS PROTEIN MCPB"/>
    <property type="match status" value="1"/>
</dbReference>
<evidence type="ECO:0000313" key="12">
    <source>
        <dbReference type="EMBL" id="OPX57109.1"/>
    </source>
</evidence>
<evidence type="ECO:0000259" key="11">
    <source>
        <dbReference type="PROSITE" id="PS50885"/>
    </source>
</evidence>
<protein>
    <recommendedName>
        <fullName evidence="14">Chemotaxis protein</fullName>
    </recommendedName>
</protein>
<evidence type="ECO:0000256" key="5">
    <source>
        <dbReference type="PROSITE-ProRule" id="PRU00284"/>
    </source>
</evidence>
<dbReference type="GO" id="GO:0007165">
    <property type="term" value="P:signal transduction"/>
    <property type="evidence" value="ECO:0007669"/>
    <property type="project" value="UniProtKB-KW"/>
</dbReference>
<dbReference type="EMBL" id="MTSM01000001">
    <property type="protein sequence ID" value="OPX57109.1"/>
    <property type="molecule type" value="Genomic_DNA"/>
</dbReference>
<dbReference type="InterPro" id="IPR000727">
    <property type="entry name" value="T_SNARE_dom"/>
</dbReference>
<evidence type="ECO:0000256" key="3">
    <source>
        <dbReference type="ARBA" id="ARBA00023224"/>
    </source>
</evidence>
<dbReference type="SUPFAM" id="SSF58104">
    <property type="entry name" value="Methyl-accepting chemotaxis protein (MCP) signaling domain"/>
    <property type="match status" value="1"/>
</dbReference>
<dbReference type="CDD" id="cd11386">
    <property type="entry name" value="MCP_signal"/>
    <property type="match status" value="1"/>
</dbReference>
<comment type="subcellular location">
    <subcellularLocation>
        <location evidence="1">Cell inner membrane</location>
        <topology evidence="1">Multi-pass membrane protein</topology>
    </subcellularLocation>
</comment>
<keyword evidence="2" id="KW-0997">Cell inner membrane</keyword>
<evidence type="ECO:0000259" key="9">
    <source>
        <dbReference type="PROSITE" id="PS50111"/>
    </source>
</evidence>
<proteinExistence type="inferred from homology"/>
<dbReference type="Gene3D" id="1.10.287.950">
    <property type="entry name" value="Methyl-accepting chemotaxis protein"/>
    <property type="match status" value="1"/>
</dbReference>
<dbReference type="PROSITE" id="PS50885">
    <property type="entry name" value="HAMP"/>
    <property type="match status" value="1"/>
</dbReference>
<feature type="domain" description="T-SNARE coiled-coil homology" evidence="10">
    <location>
        <begin position="612"/>
        <end position="674"/>
    </location>
</feature>
<evidence type="ECO:0000256" key="2">
    <source>
        <dbReference type="ARBA" id="ARBA00022519"/>
    </source>
</evidence>
<feature type="transmembrane region" description="Helical" evidence="7">
    <location>
        <begin position="343"/>
        <end position="364"/>
    </location>
</feature>
<evidence type="ECO:0000256" key="1">
    <source>
        <dbReference type="ARBA" id="ARBA00004429"/>
    </source>
</evidence>
<comment type="similarity">
    <text evidence="4">Belongs to the methyl-accepting chemotaxis (MCP) protein family.</text>
</comment>
<name>A0A1T4QV02_9GAMM</name>
<gene>
    <name evidence="12" type="ORF">BTE48_01405</name>
</gene>
<dbReference type="STRING" id="64969.SAMN02745127_02018"/>
<accession>A0A1T4QV02</accession>
<dbReference type="OrthoDB" id="2489132at2"/>
<dbReference type="Pfam" id="PF00672">
    <property type="entry name" value="HAMP"/>
    <property type="match status" value="1"/>
</dbReference>
<feature type="coiled-coil region" evidence="6">
    <location>
        <begin position="573"/>
        <end position="607"/>
    </location>
</feature>
<dbReference type="InterPro" id="IPR003660">
    <property type="entry name" value="HAMP_dom"/>
</dbReference>
<evidence type="ECO:0000313" key="13">
    <source>
        <dbReference type="Proteomes" id="UP000191418"/>
    </source>
</evidence>
<dbReference type="CDD" id="cd06225">
    <property type="entry name" value="HAMP"/>
    <property type="match status" value="1"/>
</dbReference>
<dbReference type="AlphaFoldDB" id="A0A1T4QV02"/>
<comment type="caution">
    <text evidence="12">The sequence shown here is derived from an EMBL/GenBank/DDBJ whole genome shotgun (WGS) entry which is preliminary data.</text>
</comment>
<dbReference type="SMART" id="SM00304">
    <property type="entry name" value="HAMP"/>
    <property type="match status" value="1"/>
</dbReference>
<dbReference type="FunFam" id="1.10.287.950:FF:000001">
    <property type="entry name" value="Methyl-accepting chemotaxis sensory transducer"/>
    <property type="match status" value="1"/>
</dbReference>
<dbReference type="Pfam" id="PF00015">
    <property type="entry name" value="MCPsignal"/>
    <property type="match status" value="1"/>
</dbReference>
<feature type="domain" description="HAMP" evidence="11">
    <location>
        <begin position="366"/>
        <end position="420"/>
    </location>
</feature>
<evidence type="ECO:0000256" key="4">
    <source>
        <dbReference type="ARBA" id="ARBA00029447"/>
    </source>
</evidence>
<feature type="domain" description="Methyl-accepting transducer" evidence="9">
    <location>
        <begin position="425"/>
        <end position="661"/>
    </location>
</feature>
<dbReference type="PROSITE" id="PS50192">
    <property type="entry name" value="T_SNARE"/>
    <property type="match status" value="1"/>
</dbReference>
<evidence type="ECO:0000256" key="6">
    <source>
        <dbReference type="SAM" id="Coils"/>
    </source>
</evidence>
<keyword evidence="8" id="KW-0732">Signal</keyword>